<dbReference type="InterPro" id="IPR006293">
    <property type="entry name" value="DNA_helicase_ATP-dep_RecQ_bac"/>
</dbReference>
<dbReference type="GO" id="GO:0046872">
    <property type="term" value="F:metal ion binding"/>
    <property type="evidence" value="ECO:0007669"/>
    <property type="project" value="UniProtKB-KW"/>
</dbReference>
<evidence type="ECO:0000313" key="20">
    <source>
        <dbReference type="EMBL" id="QTD54130.1"/>
    </source>
</evidence>
<dbReference type="GO" id="GO:0016787">
    <property type="term" value="F:hydrolase activity"/>
    <property type="evidence" value="ECO:0007669"/>
    <property type="project" value="UniProtKB-KW"/>
</dbReference>
<dbReference type="EC" id="5.6.2.4" evidence="16"/>
<gene>
    <name evidence="20" type="primary">recQ</name>
    <name evidence="20" type="ORF">J3U87_16920</name>
</gene>
<evidence type="ECO:0000256" key="13">
    <source>
        <dbReference type="ARBA" id="ARBA00023204"/>
    </source>
</evidence>
<reference evidence="20" key="1">
    <citation type="submission" date="2021-03" db="EMBL/GenBank/DDBJ databases">
        <title>Acanthopleuribacteraceae sp. M133.</title>
        <authorList>
            <person name="Wang G."/>
        </authorList>
    </citation>
    <scope>NUCLEOTIDE SEQUENCE</scope>
    <source>
        <strain evidence="20">M133</strain>
    </source>
</reference>
<keyword evidence="11" id="KW-0238">DNA-binding</keyword>
<dbReference type="EMBL" id="CP071793">
    <property type="protein sequence ID" value="QTD54130.1"/>
    <property type="molecule type" value="Genomic_DNA"/>
</dbReference>
<comment type="similarity">
    <text evidence="3">Belongs to the helicase family. RecQ subfamily.</text>
</comment>
<comment type="catalytic activity">
    <reaction evidence="15">
        <text>Couples ATP hydrolysis with the unwinding of duplex DNA by translocating in the 3'-5' direction.</text>
        <dbReference type="EC" id="5.6.2.4"/>
    </reaction>
</comment>
<evidence type="ECO:0000256" key="6">
    <source>
        <dbReference type="ARBA" id="ARBA00022763"/>
    </source>
</evidence>
<dbReference type="PROSITE" id="PS51194">
    <property type="entry name" value="HELICASE_CTER"/>
    <property type="match status" value="1"/>
</dbReference>
<dbReference type="InterPro" id="IPR002121">
    <property type="entry name" value="HRDC_dom"/>
</dbReference>
<dbReference type="SUPFAM" id="SSF46785">
    <property type="entry name" value="Winged helix' DNA-binding domain"/>
    <property type="match status" value="1"/>
</dbReference>
<evidence type="ECO:0000256" key="7">
    <source>
        <dbReference type="ARBA" id="ARBA00022801"/>
    </source>
</evidence>
<comment type="cofactor">
    <cofactor evidence="1">
        <name>Mg(2+)</name>
        <dbReference type="ChEBI" id="CHEBI:18420"/>
    </cofactor>
</comment>
<keyword evidence="9" id="KW-0862">Zinc</keyword>
<dbReference type="CDD" id="cd18794">
    <property type="entry name" value="SF2_C_RecQ"/>
    <property type="match status" value="1"/>
</dbReference>
<dbReference type="Pfam" id="PF16124">
    <property type="entry name" value="RecQ_Zn_bind"/>
    <property type="match status" value="1"/>
</dbReference>
<keyword evidence="6" id="KW-0227">DNA damage</keyword>
<keyword evidence="21" id="KW-1185">Reference proteome</keyword>
<protein>
    <recommendedName>
        <fullName evidence="16">DNA helicase RecQ</fullName>
        <ecNumber evidence="16">5.6.2.4</ecNumber>
    </recommendedName>
</protein>
<dbReference type="KEGG" id="scor:J3U87_16920"/>
<dbReference type="Gene3D" id="1.10.150.80">
    <property type="entry name" value="HRDC domain"/>
    <property type="match status" value="1"/>
</dbReference>
<evidence type="ECO:0000256" key="2">
    <source>
        <dbReference type="ARBA" id="ARBA00001947"/>
    </source>
</evidence>
<dbReference type="GO" id="GO:0003677">
    <property type="term" value="F:DNA binding"/>
    <property type="evidence" value="ECO:0007669"/>
    <property type="project" value="UniProtKB-KW"/>
</dbReference>
<dbReference type="InterPro" id="IPR018982">
    <property type="entry name" value="RQC_domain"/>
</dbReference>
<dbReference type="GO" id="GO:0005524">
    <property type="term" value="F:ATP binding"/>
    <property type="evidence" value="ECO:0007669"/>
    <property type="project" value="UniProtKB-KW"/>
</dbReference>
<dbReference type="GO" id="GO:0009432">
    <property type="term" value="P:SOS response"/>
    <property type="evidence" value="ECO:0007669"/>
    <property type="project" value="UniProtKB-UniRule"/>
</dbReference>
<dbReference type="PROSITE" id="PS50967">
    <property type="entry name" value="HRDC"/>
    <property type="match status" value="1"/>
</dbReference>
<dbReference type="InterPro" id="IPR010997">
    <property type="entry name" value="HRDC-like_sf"/>
</dbReference>
<keyword evidence="4" id="KW-0479">Metal-binding</keyword>
<keyword evidence="8 20" id="KW-0347">Helicase</keyword>
<evidence type="ECO:0000256" key="14">
    <source>
        <dbReference type="ARBA" id="ARBA00023235"/>
    </source>
</evidence>
<dbReference type="GO" id="GO:0006310">
    <property type="term" value="P:DNA recombination"/>
    <property type="evidence" value="ECO:0007669"/>
    <property type="project" value="UniProtKB-UniRule"/>
</dbReference>
<dbReference type="InterPro" id="IPR004589">
    <property type="entry name" value="DNA_helicase_ATP-dep_RecQ"/>
</dbReference>
<evidence type="ECO:0000259" key="17">
    <source>
        <dbReference type="PROSITE" id="PS50967"/>
    </source>
</evidence>
<evidence type="ECO:0000256" key="12">
    <source>
        <dbReference type="ARBA" id="ARBA00023172"/>
    </source>
</evidence>
<proteinExistence type="inferred from homology"/>
<dbReference type="CDD" id="cd17920">
    <property type="entry name" value="DEXHc_RecQ"/>
    <property type="match status" value="1"/>
</dbReference>
<dbReference type="Pfam" id="PF09382">
    <property type="entry name" value="RQC"/>
    <property type="match status" value="1"/>
</dbReference>
<dbReference type="AlphaFoldDB" id="A0A8A4TXB7"/>
<dbReference type="GO" id="GO:0006281">
    <property type="term" value="P:DNA repair"/>
    <property type="evidence" value="ECO:0007669"/>
    <property type="project" value="UniProtKB-KW"/>
</dbReference>
<dbReference type="InterPro" id="IPR011545">
    <property type="entry name" value="DEAD/DEAH_box_helicase_dom"/>
</dbReference>
<dbReference type="SMART" id="SM00490">
    <property type="entry name" value="HELICc"/>
    <property type="match status" value="1"/>
</dbReference>
<dbReference type="InterPro" id="IPR027417">
    <property type="entry name" value="P-loop_NTPase"/>
</dbReference>
<evidence type="ECO:0000259" key="19">
    <source>
        <dbReference type="PROSITE" id="PS51194"/>
    </source>
</evidence>
<evidence type="ECO:0000256" key="9">
    <source>
        <dbReference type="ARBA" id="ARBA00022833"/>
    </source>
</evidence>
<dbReference type="RefSeq" id="WP_237384229.1">
    <property type="nucleotide sequence ID" value="NZ_CP071793.1"/>
</dbReference>
<dbReference type="GO" id="GO:0005737">
    <property type="term" value="C:cytoplasm"/>
    <property type="evidence" value="ECO:0007669"/>
    <property type="project" value="TreeGrafter"/>
</dbReference>
<dbReference type="SMART" id="SM00487">
    <property type="entry name" value="DEXDc"/>
    <property type="match status" value="1"/>
</dbReference>
<dbReference type="NCBIfam" id="TIGR00614">
    <property type="entry name" value="recQ_fam"/>
    <property type="match status" value="1"/>
</dbReference>
<dbReference type="PANTHER" id="PTHR13710:SF105">
    <property type="entry name" value="ATP-DEPENDENT DNA HELICASE Q1"/>
    <property type="match status" value="1"/>
</dbReference>
<dbReference type="GO" id="GO:0030894">
    <property type="term" value="C:replisome"/>
    <property type="evidence" value="ECO:0007669"/>
    <property type="project" value="TreeGrafter"/>
</dbReference>
<dbReference type="GO" id="GO:0006260">
    <property type="term" value="P:DNA replication"/>
    <property type="evidence" value="ECO:0007669"/>
    <property type="project" value="InterPro"/>
</dbReference>
<keyword evidence="12" id="KW-0233">DNA recombination</keyword>
<feature type="domain" description="Helicase ATP-binding" evidence="18">
    <location>
        <begin position="31"/>
        <end position="199"/>
    </location>
</feature>
<dbReference type="Gene3D" id="3.40.50.300">
    <property type="entry name" value="P-loop containing nucleotide triphosphate hydrolases"/>
    <property type="match status" value="2"/>
</dbReference>
<evidence type="ECO:0000259" key="18">
    <source>
        <dbReference type="PROSITE" id="PS51192"/>
    </source>
</evidence>
<dbReference type="Pfam" id="PF00271">
    <property type="entry name" value="Helicase_C"/>
    <property type="match status" value="1"/>
</dbReference>
<dbReference type="SUPFAM" id="SSF52540">
    <property type="entry name" value="P-loop containing nucleoside triphosphate hydrolases"/>
    <property type="match status" value="1"/>
</dbReference>
<dbReference type="PROSITE" id="PS51192">
    <property type="entry name" value="HELICASE_ATP_BIND_1"/>
    <property type="match status" value="1"/>
</dbReference>
<keyword evidence="10" id="KW-0067">ATP-binding</keyword>
<dbReference type="InterPro" id="IPR014001">
    <property type="entry name" value="Helicase_ATP-bd"/>
</dbReference>
<dbReference type="InterPro" id="IPR036390">
    <property type="entry name" value="WH_DNA-bd_sf"/>
</dbReference>
<dbReference type="SMART" id="SM00341">
    <property type="entry name" value="HRDC"/>
    <property type="match status" value="1"/>
</dbReference>
<dbReference type="PANTHER" id="PTHR13710">
    <property type="entry name" value="DNA HELICASE RECQ FAMILY MEMBER"/>
    <property type="match status" value="1"/>
</dbReference>
<dbReference type="GO" id="GO:0043590">
    <property type="term" value="C:bacterial nucleoid"/>
    <property type="evidence" value="ECO:0007669"/>
    <property type="project" value="TreeGrafter"/>
</dbReference>
<evidence type="ECO:0000256" key="10">
    <source>
        <dbReference type="ARBA" id="ARBA00022840"/>
    </source>
</evidence>
<sequence>MTTNTQHNLAVEALHQVWGYSEFRPLQQETIEAIQAGTDTLTVLPTGGGKSLCYQIPAAVMQGTAIIISPLISLMEDQVKSLQLLGVPAAFLNSSLNGDQVRRIKSDFFNSRLKLLYVSPERLLLDHFLEELKQVHISFFAVDEAHCISQWGHDFRPEYTKLRTLRETFPDVGIHGFTATAPPEVQREIMGQLALRDAQLFVGSYHRPNLFYRAVRRNKFNKQLLDILKQFHRGDMGIVYCLTRRETESIAAVLREQGYKALPYHAGLSQEQRKRNQDLFSQEQVQIIVATVAFGMGIDQSNVRFVIHNGMPRTLSHYQQEAGRAGRDGLPAHCILVFSAKDIQFWKRMIEEEGVLVGPRTAQLQDIINYATQLKCRHRVLIEYFGQAFEKANCGSCDICLGEVESIGEARTYSRMILSAVLKLRQTFGGAYISQVLTGSKDQKVMRNGHDQLSVHGLLKDFSQHQVHDWINQLESQGYLARSTGEYPVIKVAGPGFWLLRPEKYEKSEKDVPVFLIETRRQAKAKRPAITDTSFDHALFDVLREKRMEIATRLGVPAFIVFGDRSLQDMARVKPTSREEFLRVFGVGQAKLEKFGEPMLVAIREYQAKNGS</sequence>
<dbReference type="InterPro" id="IPR001650">
    <property type="entry name" value="Helicase_C-like"/>
</dbReference>
<organism evidence="20 21">
    <name type="scientific">Sulfidibacter corallicola</name>
    <dbReference type="NCBI Taxonomy" id="2818388"/>
    <lineage>
        <taxon>Bacteria</taxon>
        <taxon>Pseudomonadati</taxon>
        <taxon>Acidobacteriota</taxon>
        <taxon>Holophagae</taxon>
        <taxon>Acanthopleuribacterales</taxon>
        <taxon>Acanthopleuribacteraceae</taxon>
        <taxon>Sulfidibacter</taxon>
    </lineage>
</organism>
<keyword evidence="7 20" id="KW-0378">Hydrolase</keyword>
<dbReference type="InterPro" id="IPR036388">
    <property type="entry name" value="WH-like_DNA-bd_sf"/>
</dbReference>
<evidence type="ECO:0000256" key="3">
    <source>
        <dbReference type="ARBA" id="ARBA00005446"/>
    </source>
</evidence>
<dbReference type="GO" id="GO:0009378">
    <property type="term" value="F:four-way junction helicase activity"/>
    <property type="evidence" value="ECO:0007669"/>
    <property type="project" value="TreeGrafter"/>
</dbReference>
<evidence type="ECO:0000256" key="4">
    <source>
        <dbReference type="ARBA" id="ARBA00022723"/>
    </source>
</evidence>
<dbReference type="Gene3D" id="1.10.10.10">
    <property type="entry name" value="Winged helix-like DNA-binding domain superfamily/Winged helix DNA-binding domain"/>
    <property type="match status" value="1"/>
</dbReference>
<feature type="domain" description="HRDC" evidence="17">
    <location>
        <begin position="533"/>
        <end position="612"/>
    </location>
</feature>
<evidence type="ECO:0000256" key="1">
    <source>
        <dbReference type="ARBA" id="ARBA00001946"/>
    </source>
</evidence>
<dbReference type="InterPro" id="IPR044876">
    <property type="entry name" value="HRDC_dom_sf"/>
</dbReference>
<dbReference type="FunFam" id="3.40.50.300:FF:000296">
    <property type="entry name" value="ATP-dependent DNA helicase RecQ"/>
    <property type="match status" value="1"/>
</dbReference>
<dbReference type="NCBIfam" id="TIGR01389">
    <property type="entry name" value="recQ"/>
    <property type="match status" value="1"/>
</dbReference>
<keyword evidence="5" id="KW-0547">Nucleotide-binding</keyword>
<dbReference type="InterPro" id="IPR032284">
    <property type="entry name" value="RecQ_Zn-bd"/>
</dbReference>
<evidence type="ECO:0000256" key="8">
    <source>
        <dbReference type="ARBA" id="ARBA00022806"/>
    </source>
</evidence>
<evidence type="ECO:0000256" key="11">
    <source>
        <dbReference type="ARBA" id="ARBA00023125"/>
    </source>
</evidence>
<name>A0A8A4TXB7_SULCO</name>
<dbReference type="Pfam" id="PF00270">
    <property type="entry name" value="DEAD"/>
    <property type="match status" value="1"/>
</dbReference>
<keyword evidence="14" id="KW-0413">Isomerase</keyword>
<evidence type="ECO:0000256" key="16">
    <source>
        <dbReference type="NCBIfam" id="TIGR01389"/>
    </source>
</evidence>
<accession>A0A8A4TXB7</accession>
<dbReference type="GO" id="GO:0043138">
    <property type="term" value="F:3'-5' DNA helicase activity"/>
    <property type="evidence" value="ECO:0007669"/>
    <property type="project" value="UniProtKB-EC"/>
</dbReference>
<comment type="cofactor">
    <cofactor evidence="2">
        <name>Zn(2+)</name>
        <dbReference type="ChEBI" id="CHEBI:29105"/>
    </cofactor>
</comment>
<dbReference type="SUPFAM" id="SSF47819">
    <property type="entry name" value="HRDC-like"/>
    <property type="match status" value="1"/>
</dbReference>
<evidence type="ECO:0000256" key="15">
    <source>
        <dbReference type="ARBA" id="ARBA00034617"/>
    </source>
</evidence>
<feature type="domain" description="Helicase C-terminal" evidence="19">
    <location>
        <begin position="223"/>
        <end position="368"/>
    </location>
</feature>
<keyword evidence="13" id="KW-0234">DNA repair</keyword>
<dbReference type="Pfam" id="PF00570">
    <property type="entry name" value="HRDC"/>
    <property type="match status" value="1"/>
</dbReference>
<evidence type="ECO:0000313" key="21">
    <source>
        <dbReference type="Proteomes" id="UP000663929"/>
    </source>
</evidence>
<dbReference type="Proteomes" id="UP000663929">
    <property type="component" value="Chromosome"/>
</dbReference>
<evidence type="ECO:0000256" key="5">
    <source>
        <dbReference type="ARBA" id="ARBA00022741"/>
    </source>
</evidence>
<dbReference type="SMART" id="SM00956">
    <property type="entry name" value="RQC"/>
    <property type="match status" value="1"/>
</dbReference>